<evidence type="ECO:0000256" key="4">
    <source>
        <dbReference type="ARBA" id="ARBA00022729"/>
    </source>
</evidence>
<evidence type="ECO:0000259" key="8">
    <source>
        <dbReference type="Pfam" id="PF01915"/>
    </source>
</evidence>
<keyword evidence="5" id="KW-0378">Hydrolase</keyword>
<reference evidence="9 10" key="1">
    <citation type="journal article" date="2021" name="Int. J. Syst. Evol. Microbiol.">
        <title>Reticulibacter mediterranei gen. nov., sp. nov., within the new family Reticulibacteraceae fam. nov., and Ktedonospora formicarum gen. nov., sp. nov., Ktedonobacter robiniae sp. nov., Dictyobacter formicarum sp. nov. and Dictyobacter arantiisoli sp. nov., belonging to the class Ktedonobacteria.</title>
        <authorList>
            <person name="Yabe S."/>
            <person name="Zheng Y."/>
            <person name="Wang C.M."/>
            <person name="Sakai Y."/>
            <person name="Abe K."/>
            <person name="Yokota A."/>
            <person name="Donadio S."/>
            <person name="Cavaletti L."/>
            <person name="Monciardini P."/>
        </authorList>
    </citation>
    <scope>NUCLEOTIDE SEQUENCE [LARGE SCALE GENOMIC DNA]</scope>
    <source>
        <strain evidence="9 10">SOSP1-30</strain>
    </source>
</reference>
<dbReference type="InterPro" id="IPR002772">
    <property type="entry name" value="Glyco_hydro_3_C"/>
</dbReference>
<evidence type="ECO:0000256" key="3">
    <source>
        <dbReference type="ARBA" id="ARBA00012744"/>
    </source>
</evidence>
<keyword evidence="10" id="KW-1185">Reference proteome</keyword>
<dbReference type="PANTHER" id="PTHR30620">
    <property type="entry name" value="PERIPLASMIC BETA-GLUCOSIDASE-RELATED"/>
    <property type="match status" value="1"/>
</dbReference>
<dbReference type="RefSeq" id="WP_201368940.1">
    <property type="nucleotide sequence ID" value="NZ_BNJG01000001.1"/>
</dbReference>
<feature type="domain" description="Glycoside hydrolase family 3 N-terminal" evidence="7">
    <location>
        <begin position="97"/>
        <end position="395"/>
    </location>
</feature>
<evidence type="ECO:0000256" key="6">
    <source>
        <dbReference type="ARBA" id="ARBA00023295"/>
    </source>
</evidence>
<dbReference type="InterPro" id="IPR001764">
    <property type="entry name" value="Glyco_hydro_3_N"/>
</dbReference>
<name>A0ABQ3UHT7_9CHLR</name>
<keyword evidence="4" id="KW-0732">Signal</keyword>
<dbReference type="Gene3D" id="3.20.20.300">
    <property type="entry name" value="Glycoside hydrolase, family 3, N-terminal domain"/>
    <property type="match status" value="1"/>
</dbReference>
<organism evidence="9 10">
    <name type="scientific">Ktedonobacter robiniae</name>
    <dbReference type="NCBI Taxonomy" id="2778365"/>
    <lineage>
        <taxon>Bacteria</taxon>
        <taxon>Bacillati</taxon>
        <taxon>Chloroflexota</taxon>
        <taxon>Ktedonobacteria</taxon>
        <taxon>Ktedonobacterales</taxon>
        <taxon>Ktedonobacteraceae</taxon>
        <taxon>Ktedonobacter</taxon>
    </lineage>
</organism>
<evidence type="ECO:0000259" key="7">
    <source>
        <dbReference type="Pfam" id="PF00933"/>
    </source>
</evidence>
<gene>
    <name evidence="9" type="ORF">KSB_04600</name>
</gene>
<evidence type="ECO:0000256" key="5">
    <source>
        <dbReference type="ARBA" id="ARBA00022801"/>
    </source>
</evidence>
<evidence type="ECO:0000256" key="1">
    <source>
        <dbReference type="ARBA" id="ARBA00000448"/>
    </source>
</evidence>
<protein>
    <recommendedName>
        <fullName evidence="3">beta-glucosidase</fullName>
        <ecNumber evidence="3">3.2.1.21</ecNumber>
    </recommendedName>
</protein>
<dbReference type="EC" id="3.2.1.21" evidence="3"/>
<dbReference type="PANTHER" id="PTHR30620:SF16">
    <property type="entry name" value="LYSOSOMAL BETA GLUCOSIDASE"/>
    <property type="match status" value="1"/>
</dbReference>
<dbReference type="Proteomes" id="UP000654345">
    <property type="component" value="Unassembled WGS sequence"/>
</dbReference>
<dbReference type="InterPro" id="IPR036962">
    <property type="entry name" value="Glyco_hydro_3_N_sf"/>
</dbReference>
<dbReference type="SUPFAM" id="SSF51445">
    <property type="entry name" value="(Trans)glycosidases"/>
    <property type="match status" value="1"/>
</dbReference>
<dbReference type="EMBL" id="BNJG01000001">
    <property type="protein sequence ID" value="GHO51985.1"/>
    <property type="molecule type" value="Genomic_DNA"/>
</dbReference>
<evidence type="ECO:0000313" key="9">
    <source>
        <dbReference type="EMBL" id="GHO51985.1"/>
    </source>
</evidence>
<comment type="caution">
    <text evidence="9">The sequence shown here is derived from an EMBL/GenBank/DDBJ whole genome shotgun (WGS) entry which is preliminary data.</text>
</comment>
<dbReference type="PRINTS" id="PR00133">
    <property type="entry name" value="GLHYDRLASE3"/>
</dbReference>
<comment type="similarity">
    <text evidence="2">Belongs to the glycosyl hydrolase 3 family.</text>
</comment>
<dbReference type="InterPro" id="IPR036881">
    <property type="entry name" value="Glyco_hydro_3_C_sf"/>
</dbReference>
<dbReference type="Pfam" id="PF01915">
    <property type="entry name" value="Glyco_hydro_3_C"/>
    <property type="match status" value="1"/>
</dbReference>
<evidence type="ECO:0000256" key="2">
    <source>
        <dbReference type="ARBA" id="ARBA00005336"/>
    </source>
</evidence>
<keyword evidence="6" id="KW-0326">Glycosidase</keyword>
<dbReference type="InterPro" id="IPR051915">
    <property type="entry name" value="Cellulose_Degrad_GH3"/>
</dbReference>
<feature type="domain" description="Glycoside hydrolase family 3 C-terminal" evidence="8">
    <location>
        <begin position="470"/>
        <end position="609"/>
    </location>
</feature>
<dbReference type="Pfam" id="PF00933">
    <property type="entry name" value="Glyco_hydro_3"/>
    <property type="match status" value="1"/>
</dbReference>
<dbReference type="SUPFAM" id="SSF52279">
    <property type="entry name" value="Beta-D-glucan exohydrolase, C-terminal domain"/>
    <property type="match status" value="1"/>
</dbReference>
<dbReference type="Gene3D" id="3.40.50.1700">
    <property type="entry name" value="Glycoside hydrolase family 3 C-terminal domain"/>
    <property type="match status" value="1"/>
</dbReference>
<comment type="catalytic activity">
    <reaction evidence="1">
        <text>Hydrolysis of terminal, non-reducing beta-D-glucosyl residues with release of beta-D-glucose.</text>
        <dbReference type="EC" id="3.2.1.21"/>
    </reaction>
</comment>
<proteinExistence type="inferred from homology"/>
<accession>A0ABQ3UHT7</accession>
<dbReference type="InterPro" id="IPR017853">
    <property type="entry name" value="GH"/>
</dbReference>
<evidence type="ECO:0000313" key="10">
    <source>
        <dbReference type="Proteomes" id="UP000654345"/>
    </source>
</evidence>
<sequence length="609" mass="66581">MSVQTLSTDDGFAYRDLNKNGRLDPYEDPRVPIEERVEDLLGQMTLEEKAGMLFQTMIAMNPDGTLNEGGGDFPTEPTTEMVSRKLMNHFNILYASAPRQIAEWYNRLQALAEETRLGIPMTISTDPRHAFSSNPGASFLAGAFSQWPEPLGLAAINDPALVEEFGDMARQEYTAVGIRVALHPMADLATEPRWARINGTFGEDAERSGKMTAAYIRGFQGERIGPESVSCMVKHFPGGGPQKDGEDPHFTYGREQVYPGNNFDYHLQPFEDAFAAGVSQVMPYYGMPVGLPIEEVGFGFNKDVVTGLLRQKYAFDGIVCTDWGLLTDADMMGEPFPARSWGVEHLSIPEKAKKVLDAGVDQFGGEACPDVIIDLVRSGQIPESRLDISVRRLLREKFRLGLFDQPFVDPDAAERLVGNERFQAAGALAQRKAFVLLKNATGANGPTLPLSGKPKIYIENIAPDVASAYGEVVATPAEADLAILRLQAPFQPPKGGGFLANFFHSGDLDFKEEELAPILNVLSQVPTIVDIYLDRPAVMPEIAEHSAALLANFGASDAALLDVVFGRVAPQGTLPFELPSSMEAVRKQKSDVPYDSEQALFPFGHGLSY</sequence>